<organism evidence="8 9">
    <name type="scientific">Sphingobium ummariense RL-3</name>
    <dbReference type="NCBI Taxonomy" id="1346791"/>
    <lineage>
        <taxon>Bacteria</taxon>
        <taxon>Pseudomonadati</taxon>
        <taxon>Pseudomonadota</taxon>
        <taxon>Alphaproteobacteria</taxon>
        <taxon>Sphingomonadales</taxon>
        <taxon>Sphingomonadaceae</taxon>
        <taxon>Sphingobium</taxon>
    </lineage>
</organism>
<feature type="domain" description="PLD phosphodiesterase" evidence="7">
    <location>
        <begin position="214"/>
        <end position="241"/>
    </location>
</feature>
<reference evidence="8 9" key="1">
    <citation type="journal article" date="2013" name="Genome Announc.">
        <title>Draft Genome Sequence of Sphingobium ummariense Strain RL-3, a Hexachlorocyclohexane-Degrading Bacterium.</title>
        <authorList>
            <person name="Kohli P."/>
            <person name="Dua A."/>
            <person name="Sangwan N."/>
            <person name="Oldach P."/>
            <person name="Khurana J.P."/>
            <person name="Lal R."/>
        </authorList>
    </citation>
    <scope>NUCLEOTIDE SEQUENCE [LARGE SCALE GENOMIC DNA]</scope>
    <source>
        <strain evidence="8 9">RL-3</strain>
    </source>
</reference>
<gene>
    <name evidence="8" type="ORF">M529_12705</name>
</gene>
<name>T0J4Q7_9SPHN</name>
<evidence type="ECO:0000256" key="3">
    <source>
        <dbReference type="ARBA" id="ARBA00018392"/>
    </source>
</evidence>
<comment type="function">
    <text evidence="1">Could be a virulence factor.</text>
</comment>
<feature type="domain" description="PLD phosphodiesterase" evidence="7">
    <location>
        <begin position="385"/>
        <end position="412"/>
    </location>
</feature>
<dbReference type="AlphaFoldDB" id="T0J4Q7"/>
<keyword evidence="6" id="KW-1133">Transmembrane helix</keyword>
<keyword evidence="4" id="KW-0964">Secreted</keyword>
<proteinExistence type="predicted"/>
<evidence type="ECO:0000256" key="2">
    <source>
        <dbReference type="ARBA" id="ARBA00004613"/>
    </source>
</evidence>
<dbReference type="GO" id="GO:0032049">
    <property type="term" value="P:cardiolipin biosynthetic process"/>
    <property type="evidence" value="ECO:0007669"/>
    <property type="project" value="UniProtKB-ARBA"/>
</dbReference>
<evidence type="ECO:0000256" key="5">
    <source>
        <dbReference type="ARBA" id="ARBA00029594"/>
    </source>
</evidence>
<keyword evidence="9" id="KW-1185">Reference proteome</keyword>
<feature type="transmembrane region" description="Helical" evidence="6">
    <location>
        <begin position="39"/>
        <end position="58"/>
    </location>
</feature>
<dbReference type="PROSITE" id="PS50035">
    <property type="entry name" value="PLD"/>
    <property type="match status" value="2"/>
</dbReference>
<dbReference type="SMART" id="SM00155">
    <property type="entry name" value="PLDc"/>
    <property type="match status" value="2"/>
</dbReference>
<dbReference type="PANTHER" id="PTHR21248:SF22">
    <property type="entry name" value="PHOSPHOLIPASE D"/>
    <property type="match status" value="1"/>
</dbReference>
<dbReference type="RefSeq" id="WP_021318334.1">
    <property type="nucleotide sequence ID" value="NZ_AUWY01000088.1"/>
</dbReference>
<dbReference type="Proteomes" id="UP000015523">
    <property type="component" value="Unassembled WGS sequence"/>
</dbReference>
<dbReference type="PANTHER" id="PTHR21248">
    <property type="entry name" value="CARDIOLIPIN SYNTHASE"/>
    <property type="match status" value="1"/>
</dbReference>
<comment type="caution">
    <text evidence="8">The sequence shown here is derived from an EMBL/GenBank/DDBJ whole genome shotgun (WGS) entry which is preliminary data.</text>
</comment>
<dbReference type="OrthoDB" id="9762009at2"/>
<evidence type="ECO:0000313" key="8">
    <source>
        <dbReference type="EMBL" id="EQB31827.1"/>
    </source>
</evidence>
<evidence type="ECO:0000313" key="9">
    <source>
        <dbReference type="Proteomes" id="UP000015523"/>
    </source>
</evidence>
<evidence type="ECO:0000259" key="7">
    <source>
        <dbReference type="PROSITE" id="PS50035"/>
    </source>
</evidence>
<evidence type="ECO:0000256" key="6">
    <source>
        <dbReference type="SAM" id="Phobius"/>
    </source>
</evidence>
<dbReference type="PATRIC" id="fig|1346791.3.peg.2443"/>
<dbReference type="InterPro" id="IPR001736">
    <property type="entry name" value="PLipase_D/transphosphatidylase"/>
</dbReference>
<protein>
    <recommendedName>
        <fullName evidence="3">Phospholipase D</fullName>
    </recommendedName>
    <alternativeName>
        <fullName evidence="5">Choline phosphatase</fullName>
    </alternativeName>
</protein>
<evidence type="ECO:0000256" key="1">
    <source>
        <dbReference type="ARBA" id="ARBA00003145"/>
    </source>
</evidence>
<evidence type="ECO:0000256" key="4">
    <source>
        <dbReference type="ARBA" id="ARBA00022525"/>
    </source>
</evidence>
<dbReference type="GO" id="GO:0016020">
    <property type="term" value="C:membrane"/>
    <property type="evidence" value="ECO:0007669"/>
    <property type="project" value="TreeGrafter"/>
</dbReference>
<dbReference type="eggNOG" id="COG1502">
    <property type="taxonomic scope" value="Bacteria"/>
</dbReference>
<dbReference type="GO" id="GO:0008808">
    <property type="term" value="F:cardiolipin synthase activity"/>
    <property type="evidence" value="ECO:0007669"/>
    <property type="project" value="TreeGrafter"/>
</dbReference>
<dbReference type="InterPro" id="IPR025202">
    <property type="entry name" value="PLD-like_dom"/>
</dbReference>
<dbReference type="STRING" id="1346791.M529_12705"/>
<accession>T0J4Q7</accession>
<keyword evidence="6" id="KW-0812">Transmembrane</keyword>
<feature type="transmembrane region" description="Helical" evidence="6">
    <location>
        <begin position="12"/>
        <end position="30"/>
    </location>
</feature>
<keyword evidence="6" id="KW-0472">Membrane</keyword>
<dbReference type="EMBL" id="AUWY01000088">
    <property type="protein sequence ID" value="EQB31827.1"/>
    <property type="molecule type" value="Genomic_DNA"/>
</dbReference>
<dbReference type="SUPFAM" id="SSF56024">
    <property type="entry name" value="Phospholipase D/nuclease"/>
    <property type="match status" value="2"/>
</dbReference>
<comment type="subcellular location">
    <subcellularLocation>
        <location evidence="2">Secreted</location>
    </subcellularLocation>
</comment>
<dbReference type="Pfam" id="PF13091">
    <property type="entry name" value="PLDc_2"/>
    <property type="match status" value="2"/>
</dbReference>
<sequence length="472" mass="51740">MLGLPETDLGIAFYALEWAVRIGALATIPFRRSPAAARAWLLLIFFLPVPGLLLFWAIGSPRFPEWRRERFRELDGWFSVLAERLRAHAPVALPEEQAPVVALAASLGKMPATGGNQVEIITDYDGAIARLIDDIDAACDHVRILAYIFADDAVGQRVAAALGRAKARGVSVQVMIDPVGSRPWLRGTRAMLAEAGVELAEALPLRWIGRYTRRDMRNHRKLFAIDGAIGHVGSQNIVARDFRPGIVNQELVARVAGPVVAQIEGVIRADWYMETHRLADTPVAIPPPAGEAVAQLLPSGSNYPLEGFKTLLVWQLHQARSHAVLVTPYFVPDDDLVDAMRTAALRGVRVEVIVSAAVDQWLVHFAQASYYAELLAAGVHIHAYRGRLLHAKTVGIDGRVALLGSSNVDMRSFQLNEEASLLFYDAASVAAVDAAQRGFLAESDAIDRAAWRARPFWRKVLENIARMVGSLL</sequence>
<dbReference type="GO" id="GO:0005576">
    <property type="term" value="C:extracellular region"/>
    <property type="evidence" value="ECO:0007669"/>
    <property type="project" value="UniProtKB-SubCell"/>
</dbReference>
<dbReference type="Gene3D" id="3.30.870.10">
    <property type="entry name" value="Endonuclease Chain A"/>
    <property type="match status" value="2"/>
</dbReference>